<feature type="region of interest" description="Disordered" evidence="1">
    <location>
        <begin position="69"/>
        <end position="88"/>
    </location>
</feature>
<protein>
    <recommendedName>
        <fullName evidence="2">RRM domain-containing protein</fullName>
    </recommendedName>
</protein>
<accession>A0A812UWF2</accession>
<evidence type="ECO:0000259" key="2">
    <source>
        <dbReference type="Pfam" id="PF00076"/>
    </source>
</evidence>
<dbReference type="InterPro" id="IPR000504">
    <property type="entry name" value="RRM_dom"/>
</dbReference>
<dbReference type="GO" id="GO:0003723">
    <property type="term" value="F:RNA binding"/>
    <property type="evidence" value="ECO:0007669"/>
    <property type="project" value="InterPro"/>
</dbReference>
<dbReference type="Proteomes" id="UP000649617">
    <property type="component" value="Unassembled WGS sequence"/>
</dbReference>
<gene>
    <name evidence="3" type="ORF">SPIL2461_LOCUS15608</name>
</gene>
<dbReference type="OrthoDB" id="417481at2759"/>
<feature type="non-terminal residue" evidence="3">
    <location>
        <position position="88"/>
    </location>
</feature>
<keyword evidence="4" id="KW-1185">Reference proteome</keyword>
<dbReference type="InterPro" id="IPR012677">
    <property type="entry name" value="Nucleotide-bd_a/b_plait_sf"/>
</dbReference>
<evidence type="ECO:0000313" key="4">
    <source>
        <dbReference type="Proteomes" id="UP000649617"/>
    </source>
</evidence>
<sequence>MDRIFLCGNRGHAFVNFMQSETAKKFQEDFNGKKLKDCFEACEEDKECSVVVARMESVEKTIHRVQLRKDPDAPESPWLPLLFGEDGE</sequence>
<organism evidence="3 4">
    <name type="scientific">Symbiodinium pilosum</name>
    <name type="common">Dinoflagellate</name>
    <dbReference type="NCBI Taxonomy" id="2952"/>
    <lineage>
        <taxon>Eukaryota</taxon>
        <taxon>Sar</taxon>
        <taxon>Alveolata</taxon>
        <taxon>Dinophyceae</taxon>
        <taxon>Suessiales</taxon>
        <taxon>Symbiodiniaceae</taxon>
        <taxon>Symbiodinium</taxon>
    </lineage>
</organism>
<dbReference type="AlphaFoldDB" id="A0A812UWF2"/>
<reference evidence="3" key="1">
    <citation type="submission" date="2021-02" db="EMBL/GenBank/DDBJ databases">
        <authorList>
            <person name="Dougan E. K."/>
            <person name="Rhodes N."/>
            <person name="Thang M."/>
            <person name="Chan C."/>
        </authorList>
    </citation>
    <scope>NUCLEOTIDE SEQUENCE</scope>
</reference>
<dbReference type="EMBL" id="CAJNIZ010038824">
    <property type="protein sequence ID" value="CAE7583056.1"/>
    <property type="molecule type" value="Genomic_DNA"/>
</dbReference>
<feature type="domain" description="RRM" evidence="2">
    <location>
        <begin position="9"/>
        <end position="38"/>
    </location>
</feature>
<name>A0A812UWF2_SYMPI</name>
<evidence type="ECO:0000256" key="1">
    <source>
        <dbReference type="SAM" id="MobiDB-lite"/>
    </source>
</evidence>
<dbReference type="Pfam" id="PF00076">
    <property type="entry name" value="RRM_1"/>
    <property type="match status" value="1"/>
</dbReference>
<dbReference type="InterPro" id="IPR035979">
    <property type="entry name" value="RBD_domain_sf"/>
</dbReference>
<dbReference type="SUPFAM" id="SSF54928">
    <property type="entry name" value="RNA-binding domain, RBD"/>
    <property type="match status" value="1"/>
</dbReference>
<evidence type="ECO:0000313" key="3">
    <source>
        <dbReference type="EMBL" id="CAE7583056.1"/>
    </source>
</evidence>
<comment type="caution">
    <text evidence="3">The sequence shown here is derived from an EMBL/GenBank/DDBJ whole genome shotgun (WGS) entry which is preliminary data.</text>
</comment>
<proteinExistence type="predicted"/>
<dbReference type="Gene3D" id="3.30.70.330">
    <property type="match status" value="1"/>
</dbReference>